<dbReference type="AlphaFoldDB" id="A0A923RXT9"/>
<comment type="caution">
    <text evidence="2">The sequence shown here is derived from an EMBL/GenBank/DDBJ whole genome shotgun (WGS) entry which is preliminary data.</text>
</comment>
<sequence length="276" mass="28469">MNYITIVTEAGLAALAAAAQAGGKVNITHMAIGDGNGAEYEPTEDQTSLKNEKWRGAVASYTRSGNSFTATAAMPAETAAFTIRELALFLADGTCFAVANAPSIPHQPPVNGAGTEFEAVMPFVVENAESVTVTVEPSGAVSQDMVGQPDGVAGLNEEGFVPIEQGGTAAGTAQGARTNLEVAKPVRTTASFPTSGWTLSGSVYTQTVSCSVAKATMKYANIGPQYSTDASARKLEQEAYALIAYVDTADGQLVATCWGNEKPAVNLTLIFEGGVD</sequence>
<gene>
    <name evidence="2" type="ORF">H8S45_04375</name>
</gene>
<dbReference type="PANTHER" id="PTHR35191">
    <property type="entry name" value="PROPHAGE SIDE TAIL FIBER PROTEIN HOMOLOG STFQ-RELATED"/>
    <property type="match status" value="1"/>
</dbReference>
<accession>A0A923RXT9</accession>
<reference evidence="2" key="1">
    <citation type="submission" date="2020-08" db="EMBL/GenBank/DDBJ databases">
        <title>Genome public.</title>
        <authorList>
            <person name="Liu C."/>
            <person name="Sun Q."/>
        </authorList>
    </citation>
    <scope>NUCLEOTIDE SEQUENCE</scope>
    <source>
        <strain evidence="2">NSJ-28</strain>
    </source>
</reference>
<dbReference type="RefSeq" id="WP_186949623.1">
    <property type="nucleotide sequence ID" value="NZ_JACOPL010000003.1"/>
</dbReference>
<dbReference type="EMBL" id="JACOPL010000003">
    <property type="protein sequence ID" value="MBC5724695.1"/>
    <property type="molecule type" value="Genomic_DNA"/>
</dbReference>
<dbReference type="Proteomes" id="UP000606499">
    <property type="component" value="Unassembled WGS sequence"/>
</dbReference>
<proteinExistence type="predicted"/>
<name>A0A923RXT9_9FIRM</name>
<keyword evidence="3" id="KW-1185">Reference proteome</keyword>
<dbReference type="PANTHER" id="PTHR35191:SF1">
    <property type="entry name" value="PROPHAGE SIDE TAIL FIBER PROTEIN HOMOLOG STFQ-RELATED"/>
    <property type="match status" value="1"/>
</dbReference>
<evidence type="ECO:0000313" key="2">
    <source>
        <dbReference type="EMBL" id="MBC5724695.1"/>
    </source>
</evidence>
<evidence type="ECO:0000313" key="3">
    <source>
        <dbReference type="Proteomes" id="UP000606499"/>
    </source>
</evidence>
<dbReference type="Pfam" id="PF12571">
    <property type="entry name" value="Phage_tail_fib"/>
    <property type="match status" value="1"/>
</dbReference>
<evidence type="ECO:0000259" key="1">
    <source>
        <dbReference type="Pfam" id="PF12571"/>
    </source>
</evidence>
<dbReference type="InterPro" id="IPR022225">
    <property type="entry name" value="Phage_tail_fibre_N"/>
</dbReference>
<organism evidence="2 3">
    <name type="scientific">Agathobaculum faecis</name>
    <dbReference type="NCBI Taxonomy" id="2763013"/>
    <lineage>
        <taxon>Bacteria</taxon>
        <taxon>Bacillati</taxon>
        <taxon>Bacillota</taxon>
        <taxon>Clostridia</taxon>
        <taxon>Eubacteriales</taxon>
        <taxon>Butyricicoccaceae</taxon>
        <taxon>Agathobaculum</taxon>
    </lineage>
</organism>
<feature type="domain" description="Phage tail fibre protein N-terminal" evidence="1">
    <location>
        <begin position="2"/>
        <end position="140"/>
    </location>
</feature>
<dbReference type="InterPro" id="IPR051934">
    <property type="entry name" value="Phage_Tail_Fiber_Structural"/>
</dbReference>
<protein>
    <submittedName>
        <fullName evidence="2">Phage tail protein</fullName>
    </submittedName>
</protein>